<dbReference type="SUPFAM" id="SSF46785">
    <property type="entry name" value="Winged helix' DNA-binding domain"/>
    <property type="match status" value="1"/>
</dbReference>
<name>A0A7M2ZNE1_PSEAI</name>
<evidence type="ECO:0000259" key="2">
    <source>
        <dbReference type="Pfam" id="PF07514"/>
    </source>
</evidence>
<reference evidence="4 5" key="1">
    <citation type="submission" date="2017-08" db="EMBL/GenBank/DDBJ databases">
        <authorList>
            <person name="Feschi L."/>
            <person name="Jeukens J."/>
            <person name="Emond-Rheault J.-G."/>
            <person name="Kukavica-Ibrulj I."/>
            <person name="Boyle B."/>
            <person name="Levesque R.C."/>
        </authorList>
    </citation>
    <scope>NUCLEOTIDE SEQUENCE [LARGE SCALE GENOMIC DNA]</scope>
    <source>
        <strain evidence="4 5">PA-W36</strain>
    </source>
</reference>
<dbReference type="AlphaFoldDB" id="A0A7M2ZNE1"/>
<evidence type="ECO:0000256" key="1">
    <source>
        <dbReference type="SAM" id="MobiDB-lite"/>
    </source>
</evidence>
<protein>
    <submittedName>
        <fullName evidence="4">Relaxase</fullName>
    </submittedName>
</protein>
<feature type="domain" description="Putative conjugal transfer nickase/helicase TraI C-terminal" evidence="3">
    <location>
        <begin position="497"/>
        <end position="619"/>
    </location>
</feature>
<feature type="region of interest" description="Disordered" evidence="1">
    <location>
        <begin position="385"/>
        <end position="428"/>
    </location>
</feature>
<dbReference type="Gene3D" id="1.10.10.10">
    <property type="entry name" value="Winged helix-like DNA-binding domain superfamily/Winged helix DNA-binding domain"/>
    <property type="match status" value="1"/>
</dbReference>
<dbReference type="NCBIfam" id="NF041494">
    <property type="entry name" value="MobH"/>
    <property type="match status" value="1"/>
</dbReference>
<feature type="domain" description="Uncharacterised" evidence="2">
    <location>
        <begin position="28"/>
        <end position="338"/>
    </location>
</feature>
<feature type="region of interest" description="Disordered" evidence="1">
    <location>
        <begin position="445"/>
        <end position="479"/>
    </location>
</feature>
<dbReference type="InterPro" id="IPR036390">
    <property type="entry name" value="WH_DNA-bd_sf"/>
</dbReference>
<accession>A0A7M2ZNE1</accession>
<dbReference type="InterPro" id="IPR036388">
    <property type="entry name" value="WH-like_DNA-bd_sf"/>
</dbReference>
<dbReference type="InterPro" id="IPR022391">
    <property type="entry name" value="ICE_relaxase_PFGI-1"/>
</dbReference>
<dbReference type="InterPro" id="IPR011093">
    <property type="entry name" value="TraI_2_C"/>
</dbReference>
<reference evidence="4 5" key="2">
    <citation type="submission" date="2019-01" db="EMBL/GenBank/DDBJ databases">
        <title>The Pseudomonas aeruginosa pan-genome provides new insights on its population structure, horizontal gene transfer and pathogenicity.</title>
        <authorList>
            <person name="Freschi L."/>
            <person name="Vincent A.T."/>
            <person name="Jeukens J."/>
            <person name="Emond-Rheault J.-G."/>
            <person name="Kukavica-Ibrulj I."/>
            <person name="Dupont M.-J."/>
            <person name="Charette S.J."/>
            <person name="Boyle B."/>
            <person name="Levesque R.C."/>
        </authorList>
    </citation>
    <scope>NUCLEOTIDE SEQUENCE [LARGE SCALE GENOMIC DNA]</scope>
    <source>
        <strain evidence="4 5">PA-W36</strain>
    </source>
</reference>
<dbReference type="Gene3D" id="2.40.10.200">
    <property type="entry name" value="STY4665 C-terminal domain-like"/>
    <property type="match status" value="1"/>
</dbReference>
<gene>
    <name evidence="4" type="ORF">IPC1295_27470</name>
</gene>
<dbReference type="Proteomes" id="UP000284767">
    <property type="component" value="Unassembled WGS sequence"/>
</dbReference>
<dbReference type="InterPro" id="IPR011119">
    <property type="entry name" value="Unchr_helicase_relaxase_TraI"/>
</dbReference>
<dbReference type="NCBIfam" id="TIGR03760">
    <property type="entry name" value="ICE_TraI_Pfluor"/>
    <property type="match status" value="1"/>
</dbReference>
<sequence>MFQLLSWISKKPSRTPPTKAAPGGFLPPLSSMELLGTPRRRQLLENIWQRASLSKQQFEEIYRRPLANYAELVQQLPASENHHHAHPGGMIDHGLEIVAYALKVRQTYLLPIGAAPESQSAQAEAWSAAAAYGALAHDIGKIVVDLQVELQDGSTWHPWNGPINQPYRFKYVKPREYQLHSAASALLIHQLLPRTALDWLSRFPELWAQLIYLFAGQYEHAGILGEIIVKADQASVAQELGGNPDRALAAPKQSLQRQLADGLRFLVKDKFKLNQPGGPSDGWLTQDALWLVSKPASDQLRAYLLAQGIEGVPTSNATFFNMLQDQAVIQTNAEDKAIWTATVDNGAGWRTKLTLLKIAPALIWTDPAERPAPYSGSIQIELEETSSAEAETTCAVPDDPAVTPSMPVSQAKLRQPAPIAAKPSTNRQEDVDDLYALLGNITSPLEELDTSHDSSAASPTNTRGEENPQQPLGTAEPADCAPETVEDAYMPSRSTDLGQGFVGWMKSGIAARRLFINDTKALVHTVDGTAMLVTPGIFKRYVQEHPELEKLAQAKETTGWKLVQRAFEKQGLHRKTSKNLNIWTIKVSGPRKTKELKAYLLQDPTLLFPEQPLDNPSLTVINDAEGGAQ</sequence>
<evidence type="ECO:0000313" key="5">
    <source>
        <dbReference type="Proteomes" id="UP000284767"/>
    </source>
</evidence>
<dbReference type="Pfam" id="PF07514">
    <property type="entry name" value="TraI_2"/>
    <property type="match status" value="1"/>
</dbReference>
<dbReference type="EMBL" id="NSNE01000021">
    <property type="protein sequence ID" value="RPM06899.1"/>
    <property type="molecule type" value="Genomic_DNA"/>
</dbReference>
<comment type="caution">
    <text evidence="4">The sequence shown here is derived from an EMBL/GenBank/DDBJ whole genome shotgun (WGS) entry which is preliminary data.</text>
</comment>
<feature type="compositionally biased region" description="Polar residues" evidence="1">
    <location>
        <begin position="453"/>
        <end position="472"/>
    </location>
</feature>
<evidence type="ECO:0000259" key="3">
    <source>
        <dbReference type="Pfam" id="PF07515"/>
    </source>
</evidence>
<evidence type="ECO:0000313" key="4">
    <source>
        <dbReference type="EMBL" id="RPM06899.1"/>
    </source>
</evidence>
<organism evidence="4 5">
    <name type="scientific">Pseudomonas aeruginosa</name>
    <dbReference type="NCBI Taxonomy" id="287"/>
    <lineage>
        <taxon>Bacteria</taxon>
        <taxon>Pseudomonadati</taxon>
        <taxon>Pseudomonadota</taxon>
        <taxon>Gammaproteobacteria</taxon>
        <taxon>Pseudomonadales</taxon>
        <taxon>Pseudomonadaceae</taxon>
        <taxon>Pseudomonas</taxon>
    </lineage>
</organism>
<dbReference type="RefSeq" id="WP_003099877.1">
    <property type="nucleotide sequence ID" value="NZ_CP081202.1"/>
</dbReference>
<dbReference type="Gene3D" id="1.10.3210.40">
    <property type="match status" value="1"/>
</dbReference>
<dbReference type="Pfam" id="PF07515">
    <property type="entry name" value="TraI_2_C"/>
    <property type="match status" value="1"/>
</dbReference>
<proteinExistence type="predicted"/>